<comment type="caution">
    <text evidence="8">The sequence shown here is derived from an EMBL/GenBank/DDBJ whole genome shotgun (WGS) entry which is preliminary data.</text>
</comment>
<evidence type="ECO:0000313" key="8">
    <source>
        <dbReference type="EMBL" id="KAL0903744.1"/>
    </source>
</evidence>
<dbReference type="HAMAP" id="MF_00261">
    <property type="entry name" value="RNApol_arch_Rpo11"/>
    <property type="match status" value="1"/>
</dbReference>
<keyword evidence="3" id="KW-0240">DNA-directed RNA polymerase</keyword>
<dbReference type="Gene3D" id="3.30.1360.10">
    <property type="entry name" value="RNA polymerase, RBP11-like subunit"/>
    <property type="match status" value="1"/>
</dbReference>
<name>A0ABD0TVM0_DENTH</name>
<organism evidence="8 9">
    <name type="scientific">Dendrobium thyrsiflorum</name>
    <name type="common">Pinecone-like raceme dendrobium</name>
    <name type="synonym">Orchid</name>
    <dbReference type="NCBI Taxonomy" id="117978"/>
    <lineage>
        <taxon>Eukaryota</taxon>
        <taxon>Viridiplantae</taxon>
        <taxon>Streptophyta</taxon>
        <taxon>Embryophyta</taxon>
        <taxon>Tracheophyta</taxon>
        <taxon>Spermatophyta</taxon>
        <taxon>Magnoliopsida</taxon>
        <taxon>Liliopsida</taxon>
        <taxon>Asparagales</taxon>
        <taxon>Orchidaceae</taxon>
        <taxon>Epidendroideae</taxon>
        <taxon>Malaxideae</taxon>
        <taxon>Dendrobiinae</taxon>
        <taxon>Dendrobium</taxon>
    </lineage>
</organism>
<dbReference type="Pfam" id="PF13656">
    <property type="entry name" value="RNA_pol_L_2"/>
    <property type="match status" value="1"/>
</dbReference>
<dbReference type="EMBL" id="JANQDX010000020">
    <property type="protein sequence ID" value="KAL0903744.1"/>
    <property type="molecule type" value="Genomic_DNA"/>
</dbReference>
<accession>A0ABD0TVM0</accession>
<dbReference type="PANTHER" id="PTHR13946:SF28">
    <property type="entry name" value="DNA-DIRECTED RNA POLYMERASES I AND III SUBUNIT RPAC2"/>
    <property type="match status" value="1"/>
</dbReference>
<evidence type="ECO:0000256" key="2">
    <source>
        <dbReference type="ARBA" id="ARBA00022079"/>
    </source>
</evidence>
<keyword evidence="5" id="KW-0539">Nucleus</keyword>
<dbReference type="InterPro" id="IPR022905">
    <property type="entry name" value="Rpo11-like"/>
</dbReference>
<dbReference type="FunFam" id="3.30.1360.10:FF:000006">
    <property type="entry name" value="DNA-directed RNA polymerases I and III subunit RPAC2"/>
    <property type="match status" value="1"/>
</dbReference>
<dbReference type="GO" id="GO:0005634">
    <property type="term" value="C:nucleus"/>
    <property type="evidence" value="ECO:0007669"/>
    <property type="project" value="UniProtKB-SubCell"/>
</dbReference>
<keyword evidence="4" id="KW-0804">Transcription</keyword>
<evidence type="ECO:0000313" key="9">
    <source>
        <dbReference type="Proteomes" id="UP001552299"/>
    </source>
</evidence>
<gene>
    <name evidence="8" type="ORF">M5K25_028142</name>
</gene>
<sequence>MDFHLTLDIRSSPKLTTSFSDYGIPRYCSYVAKGVRLHAWLLRLLCCCSTSLLRRRCKDGSSLAVKVAFSLSRASSAKSRKSAELQDLVNPGFTAKRETEDLFQLPMEHGSLTDSRNSTFSLMDEDHTLANSVRFLLNKDPRVEFCGYSIPHPSENKVNIRVQTTGDSAKDVLKESFQDLILLCQHVRSTFDKSVADFKSTQSQQEMNGDHQEMNGD</sequence>
<dbReference type="PANTHER" id="PTHR13946">
    <property type="entry name" value="DNA-DIRECTED RNA POLYMERASE I,II,III"/>
    <property type="match status" value="1"/>
</dbReference>
<comment type="subcellular location">
    <subcellularLocation>
        <location evidence="1">Nucleus</location>
    </subcellularLocation>
</comment>
<dbReference type="PROSITE" id="PS01154">
    <property type="entry name" value="RNA_POL_L_13KD"/>
    <property type="match status" value="1"/>
</dbReference>
<proteinExistence type="inferred from homology"/>
<evidence type="ECO:0000256" key="3">
    <source>
        <dbReference type="ARBA" id="ARBA00022478"/>
    </source>
</evidence>
<dbReference type="InterPro" id="IPR008193">
    <property type="entry name" value="RNA_pol_Rpb11_13-16kDa_CS"/>
</dbReference>
<dbReference type="Proteomes" id="UP001552299">
    <property type="component" value="Unassembled WGS sequence"/>
</dbReference>
<evidence type="ECO:0000256" key="5">
    <source>
        <dbReference type="ARBA" id="ARBA00023242"/>
    </source>
</evidence>
<protein>
    <recommendedName>
        <fullName evidence="2">DNA-directed RNA polymerases I and III subunit RPAC2</fullName>
    </recommendedName>
</protein>
<feature type="domain" description="DNA-directed RNA polymerase RBP11-like dimerisation" evidence="7">
    <location>
        <begin position="118"/>
        <end position="189"/>
    </location>
</feature>
<comment type="similarity">
    <text evidence="6">Belongs to the archaeal Rpo11/eukaryotic RPB11/RPC19 RNA polymerase subunit family.</text>
</comment>
<dbReference type="CDD" id="cd07029">
    <property type="entry name" value="RNAP_I_III_AC19"/>
    <property type="match status" value="1"/>
</dbReference>
<dbReference type="InterPro" id="IPR009025">
    <property type="entry name" value="RBP11-like_dimer"/>
</dbReference>
<dbReference type="AlphaFoldDB" id="A0ABD0TVM0"/>
<dbReference type="GO" id="GO:0000428">
    <property type="term" value="C:DNA-directed RNA polymerase complex"/>
    <property type="evidence" value="ECO:0007669"/>
    <property type="project" value="UniProtKB-KW"/>
</dbReference>
<reference evidence="8 9" key="1">
    <citation type="journal article" date="2024" name="Plant Biotechnol. J.">
        <title>Dendrobium thyrsiflorum genome and its molecular insights into genes involved in important horticultural traits.</title>
        <authorList>
            <person name="Chen B."/>
            <person name="Wang J.Y."/>
            <person name="Zheng P.J."/>
            <person name="Li K.L."/>
            <person name="Liang Y.M."/>
            <person name="Chen X.F."/>
            <person name="Zhang C."/>
            <person name="Zhao X."/>
            <person name="He X."/>
            <person name="Zhang G.Q."/>
            <person name="Liu Z.J."/>
            <person name="Xu Q."/>
        </authorList>
    </citation>
    <scope>NUCLEOTIDE SEQUENCE [LARGE SCALE GENOMIC DNA]</scope>
    <source>
        <strain evidence="8">GZMU011</strain>
    </source>
</reference>
<dbReference type="InterPro" id="IPR036603">
    <property type="entry name" value="RBP11-like"/>
</dbReference>
<keyword evidence="9" id="KW-1185">Reference proteome</keyword>
<dbReference type="InterPro" id="IPR033898">
    <property type="entry name" value="RNAP_AC19"/>
</dbReference>
<evidence type="ECO:0000259" key="7">
    <source>
        <dbReference type="Pfam" id="PF13656"/>
    </source>
</evidence>
<evidence type="ECO:0000256" key="1">
    <source>
        <dbReference type="ARBA" id="ARBA00004123"/>
    </source>
</evidence>
<evidence type="ECO:0000256" key="6">
    <source>
        <dbReference type="ARBA" id="ARBA00025751"/>
    </source>
</evidence>
<evidence type="ECO:0000256" key="4">
    <source>
        <dbReference type="ARBA" id="ARBA00023163"/>
    </source>
</evidence>
<dbReference type="SUPFAM" id="SSF55257">
    <property type="entry name" value="RBP11-like subunits of RNA polymerase"/>
    <property type="match status" value="1"/>
</dbReference>